<name>A0A2Z6EY37_9BURK</name>
<gene>
    <name evidence="3" type="ORF">MCB1EB_1874</name>
</gene>
<dbReference type="AlphaFoldDB" id="A0A2Z6EY37"/>
<sequence>MRNLVIVALTYLFASAPVALASDTVTRATPAATSSNASATAERLRKQAAHKKNAAAAKAKVATAQSVKWLCKGNQPLWITGDMRRDQILTMRWNRKNYRLPRVQTSTGADRFYDAASGMNWVVIPSKAMLFNDKGQYKQRLADECRSPEMIARDVPAPTQAEAIRKTR</sequence>
<evidence type="ECO:0000313" key="4">
    <source>
        <dbReference type="Proteomes" id="UP000282597"/>
    </source>
</evidence>
<evidence type="ECO:0000313" key="3">
    <source>
        <dbReference type="EMBL" id="BBE10035.1"/>
    </source>
</evidence>
<keyword evidence="4" id="KW-1185">Reference proteome</keyword>
<dbReference type="Proteomes" id="UP000282597">
    <property type="component" value="Chromosome"/>
</dbReference>
<feature type="signal peptide" evidence="2">
    <location>
        <begin position="1"/>
        <end position="21"/>
    </location>
</feature>
<organism evidence="3 4">
    <name type="scientific">Mycoavidus cysteinexigens</name>
    <dbReference type="NCBI Taxonomy" id="1553431"/>
    <lineage>
        <taxon>Bacteria</taxon>
        <taxon>Pseudomonadati</taxon>
        <taxon>Pseudomonadota</taxon>
        <taxon>Betaproteobacteria</taxon>
        <taxon>Burkholderiales</taxon>
        <taxon>Burkholderiaceae</taxon>
        <taxon>Mycoavidus</taxon>
    </lineage>
</organism>
<feature type="region of interest" description="Disordered" evidence="1">
    <location>
        <begin position="31"/>
        <end position="50"/>
    </location>
</feature>
<reference evidence="3 4" key="1">
    <citation type="journal article" date="2018" name="Microbes Environ.">
        <title>Comparative Genomic Insights into Endofungal Lifestyles of Two Bacterial Endosymbionts, Mycoavidus cysteinexigens and Burkholderia rhizoxinica.</title>
        <authorList>
            <person name="Sharmin D."/>
            <person name="Guo Y."/>
            <person name="Nishizawa T."/>
            <person name="Ohshima S."/>
            <person name="Sato Y."/>
            <person name="Takashima Y."/>
            <person name="Narisawa K."/>
            <person name="Ohta H."/>
        </authorList>
    </citation>
    <scope>NUCLEOTIDE SEQUENCE [LARGE SCALE GENOMIC DNA]</scope>
    <source>
        <strain evidence="3 4">B1-EB</strain>
    </source>
</reference>
<feature type="chain" id="PRO_5044185331" evidence="2">
    <location>
        <begin position="22"/>
        <end position="168"/>
    </location>
</feature>
<dbReference type="RefSeq" id="WP_045364821.1">
    <property type="nucleotide sequence ID" value="NZ_AP018150.1"/>
</dbReference>
<protein>
    <submittedName>
        <fullName evidence="3">PEP phosphonomutase and related enzyme</fullName>
    </submittedName>
</protein>
<keyword evidence="2" id="KW-0732">Signal</keyword>
<feature type="compositionally biased region" description="Low complexity" evidence="1">
    <location>
        <begin position="31"/>
        <end position="41"/>
    </location>
</feature>
<evidence type="ECO:0000256" key="1">
    <source>
        <dbReference type="SAM" id="MobiDB-lite"/>
    </source>
</evidence>
<evidence type="ECO:0000256" key="2">
    <source>
        <dbReference type="SAM" id="SignalP"/>
    </source>
</evidence>
<proteinExistence type="predicted"/>
<dbReference type="EMBL" id="AP018150">
    <property type="protein sequence ID" value="BBE10035.1"/>
    <property type="molecule type" value="Genomic_DNA"/>
</dbReference>
<dbReference type="KEGG" id="mcys:MCB1EB_1874"/>
<accession>A0A2Z6EY37</accession>